<evidence type="ECO:0000259" key="2">
    <source>
        <dbReference type="Pfam" id="PF16363"/>
    </source>
</evidence>
<evidence type="ECO:0000313" key="4">
    <source>
        <dbReference type="Proteomes" id="UP000289703"/>
    </source>
</evidence>
<feature type="domain" description="NAD(P)-binding" evidence="2">
    <location>
        <begin position="5"/>
        <end position="309"/>
    </location>
</feature>
<dbReference type="Proteomes" id="UP000289703">
    <property type="component" value="Unassembled WGS sequence"/>
</dbReference>
<dbReference type="AlphaFoldDB" id="A0A4Q1JK82"/>
<evidence type="ECO:0000256" key="1">
    <source>
        <dbReference type="ARBA" id="ARBA00023027"/>
    </source>
</evidence>
<gene>
    <name evidence="3" type="ORF">EO244_13265</name>
</gene>
<dbReference type="PANTHER" id="PTHR43574">
    <property type="entry name" value="EPIMERASE-RELATED"/>
    <property type="match status" value="1"/>
</dbReference>
<proteinExistence type="predicted"/>
<dbReference type="SUPFAM" id="SSF51735">
    <property type="entry name" value="NAD(P)-binding Rossmann-fold domains"/>
    <property type="match status" value="1"/>
</dbReference>
<dbReference type="Gene3D" id="3.40.50.720">
    <property type="entry name" value="NAD(P)-binding Rossmann-like Domain"/>
    <property type="match status" value="1"/>
</dbReference>
<dbReference type="OrthoDB" id="9810015at2"/>
<dbReference type="Pfam" id="PF16363">
    <property type="entry name" value="GDP_Man_Dehyd"/>
    <property type="match status" value="1"/>
</dbReference>
<evidence type="ECO:0000313" key="3">
    <source>
        <dbReference type="EMBL" id="RXQ90373.1"/>
    </source>
</evidence>
<sequence length="317" mass="36133">MKSIMVTGCAGFIGSHVCERLLEQGYQVVGLDNFDPFYPKAIKERNMEGFRTHTNFSFYEIDLRKEIPVNQIVQKVDLVIHLAGKAGVRPSIDDPQSYIESNITATQNILAYMREKSIKKMAFASSSSVYGNTESVPFQEDFKLDEPISPYAFTKKSCELLNHTYHHLYGFDIINLRFFTVFGPRQRPDLAIHKFLRLMREGKSIPVFGDGTTARDYTYIEDTVSGILQACLYLDTHQSVYETINLGNCFPVLLSELIEVLGKEARVETLIDRLPMQAGDVQQTYADISRAEKLIGYKPKVSFAEGIKRFVEWFDCN</sequence>
<comment type="caution">
    <text evidence="3">The sequence shown here is derived from an EMBL/GenBank/DDBJ whole genome shotgun (WGS) entry which is preliminary data.</text>
</comment>
<dbReference type="Gene3D" id="3.90.25.10">
    <property type="entry name" value="UDP-galactose 4-epimerase, domain 1"/>
    <property type="match status" value="1"/>
</dbReference>
<keyword evidence="1" id="KW-0520">NAD</keyword>
<organism evidence="3 4">
    <name type="scientific">Ancylomarina salipaludis</name>
    <dbReference type="NCBI Taxonomy" id="2501299"/>
    <lineage>
        <taxon>Bacteria</taxon>
        <taxon>Pseudomonadati</taxon>
        <taxon>Bacteroidota</taxon>
        <taxon>Bacteroidia</taxon>
        <taxon>Marinilabiliales</taxon>
        <taxon>Marinifilaceae</taxon>
        <taxon>Ancylomarina</taxon>
    </lineage>
</organism>
<dbReference type="EMBL" id="SAXA01000013">
    <property type="protein sequence ID" value="RXQ90373.1"/>
    <property type="molecule type" value="Genomic_DNA"/>
</dbReference>
<protein>
    <submittedName>
        <fullName evidence="3">NAD-dependent epimerase/dehydratase family protein</fullName>
    </submittedName>
</protein>
<name>A0A4Q1JK82_9BACT</name>
<dbReference type="PRINTS" id="PR01713">
    <property type="entry name" value="NUCEPIMERASE"/>
</dbReference>
<reference evidence="3 4" key="1">
    <citation type="submission" date="2019-01" db="EMBL/GenBank/DDBJ databases">
        <title>Ancylomarina salipaludis sp. nov., isolated from a salt marsh.</title>
        <authorList>
            <person name="Yoon J.-H."/>
        </authorList>
    </citation>
    <scope>NUCLEOTIDE SEQUENCE [LARGE SCALE GENOMIC DNA]</scope>
    <source>
        <strain evidence="3 4">SHSM-M15</strain>
    </source>
</reference>
<keyword evidence="4" id="KW-1185">Reference proteome</keyword>
<dbReference type="InterPro" id="IPR036291">
    <property type="entry name" value="NAD(P)-bd_dom_sf"/>
</dbReference>
<dbReference type="InterPro" id="IPR016040">
    <property type="entry name" value="NAD(P)-bd_dom"/>
</dbReference>
<dbReference type="RefSeq" id="WP_129255170.1">
    <property type="nucleotide sequence ID" value="NZ_SAXA01000013.1"/>
</dbReference>
<accession>A0A4Q1JK82</accession>